<evidence type="ECO:0000256" key="7">
    <source>
        <dbReference type="ARBA" id="ARBA00035652"/>
    </source>
</evidence>
<dbReference type="RefSeq" id="WP_194452560.1">
    <property type="nucleotide sequence ID" value="NZ_CP063849.1"/>
</dbReference>
<keyword evidence="2 8" id="KW-0813">Transport</keyword>
<dbReference type="GO" id="GO:0043190">
    <property type="term" value="C:ATP-binding cassette (ABC) transporter complex"/>
    <property type="evidence" value="ECO:0007669"/>
    <property type="project" value="InterPro"/>
</dbReference>
<dbReference type="FunFam" id="1.10.3720.10:FF:000001">
    <property type="entry name" value="Glycine betaine ABC transporter, permease"/>
    <property type="match status" value="1"/>
</dbReference>
<reference evidence="10 11" key="1">
    <citation type="submission" date="2020-10" db="EMBL/GenBank/DDBJ databases">
        <title>Complete genome sequence of Paludibaculum fermentans P105T, a facultatively anaerobic acidobacterium capable of dissimilatory Fe(III) reduction.</title>
        <authorList>
            <person name="Dedysh S.N."/>
            <person name="Beletsky A.V."/>
            <person name="Kulichevskaya I.S."/>
            <person name="Mardanov A.V."/>
            <person name="Ravin N.V."/>
        </authorList>
    </citation>
    <scope>NUCLEOTIDE SEQUENCE [LARGE SCALE GENOMIC DNA]</scope>
    <source>
        <strain evidence="10 11">P105</strain>
    </source>
</reference>
<feature type="transmembrane region" description="Helical" evidence="8">
    <location>
        <begin position="209"/>
        <end position="228"/>
    </location>
</feature>
<keyword evidence="5 8" id="KW-0472">Membrane</keyword>
<dbReference type="Pfam" id="PF04069">
    <property type="entry name" value="OpuAC"/>
    <property type="match status" value="1"/>
</dbReference>
<evidence type="ECO:0000256" key="1">
    <source>
        <dbReference type="ARBA" id="ARBA00004651"/>
    </source>
</evidence>
<dbReference type="GO" id="GO:0022857">
    <property type="term" value="F:transmembrane transporter activity"/>
    <property type="evidence" value="ECO:0007669"/>
    <property type="project" value="InterPro"/>
</dbReference>
<sequence length="507" mass="54434">MNEQLQLLPGYLSAHLGLTLAAILVGVLVSVPLGVLVAGSKRLEPFVLGTASVIQTVPSLALLAFMVPALAALGMQSIGYLPALIGLCLYSVLPILRNTLVGLASIEPALLEAAQSVGMTPGEQLFRVELPLALPMIIAGIRTATVWTVGTATLSTPVGAPSLGNYIFSGLQTRNYAAVLVGCVAAALLALALDGLIRVVELGLRLRRRALWIGALCVFAALAAWPLARLAGAFAGGGARPVRIGAKNFTEQYILSRIMSGRIHERTGQPTELIESLGSTVVFDALRNGQIDVYVDYTGTLWANILERKDRPPNRAEVLEGTRSGLRERFGVELLAALGFENAYALAMNGQQAEELNVRKISDLIPYAPKLRLGSDYEFLSRPEWKALEARYGLRFQEQRSMDPALMYQALRSGGVDLISAFSTDGRIVPYHLRVLEDDRGAIPPYDAVILVNAVFAREQPAVLDALRSLAQSIDGERMRALNAEVDQSRHSPAEAAAGFLKGAGHR</sequence>
<feature type="transmembrane region" description="Helical" evidence="8">
    <location>
        <begin position="77"/>
        <end position="96"/>
    </location>
</feature>
<dbReference type="PANTHER" id="PTHR30177:SF4">
    <property type="entry name" value="OSMOPROTECTANT IMPORT PERMEASE PROTEIN OSMW"/>
    <property type="match status" value="1"/>
</dbReference>
<dbReference type="Gene3D" id="3.40.190.10">
    <property type="entry name" value="Periplasmic binding protein-like II"/>
    <property type="match status" value="1"/>
</dbReference>
<dbReference type="Gene3D" id="1.10.3720.10">
    <property type="entry name" value="MetI-like"/>
    <property type="match status" value="1"/>
</dbReference>
<proteinExistence type="inferred from homology"/>
<comment type="similarity">
    <text evidence="7">In the N-terminal section; belongs to the binding-protein-dependent transport system permease family.</text>
</comment>
<dbReference type="AlphaFoldDB" id="A0A7S7NW45"/>
<evidence type="ECO:0000313" key="10">
    <source>
        <dbReference type="EMBL" id="QOY90903.1"/>
    </source>
</evidence>
<comment type="similarity">
    <text evidence="6">In the C-terminal section; belongs to the OsmX family.</text>
</comment>
<comment type="similarity">
    <text evidence="8">Belongs to the binding-protein-dependent transport system permease family.</text>
</comment>
<keyword evidence="4 8" id="KW-1133">Transmembrane helix</keyword>
<keyword evidence="3 8" id="KW-0812">Transmembrane</keyword>
<feature type="transmembrane region" description="Helical" evidence="8">
    <location>
        <begin position="46"/>
        <end position="71"/>
    </location>
</feature>
<feature type="transmembrane region" description="Helical" evidence="8">
    <location>
        <begin position="176"/>
        <end position="197"/>
    </location>
</feature>
<comment type="subcellular location">
    <subcellularLocation>
        <location evidence="1 8">Cell membrane</location>
        <topology evidence="1 8">Multi-pass membrane protein</topology>
    </subcellularLocation>
</comment>
<evidence type="ECO:0000259" key="9">
    <source>
        <dbReference type="PROSITE" id="PS50928"/>
    </source>
</evidence>
<dbReference type="InterPro" id="IPR041894">
    <property type="entry name" value="PBP2_ProX-like"/>
</dbReference>
<name>A0A7S7NW45_PALFE</name>
<organism evidence="10 11">
    <name type="scientific">Paludibaculum fermentans</name>
    <dbReference type="NCBI Taxonomy" id="1473598"/>
    <lineage>
        <taxon>Bacteria</taxon>
        <taxon>Pseudomonadati</taxon>
        <taxon>Acidobacteriota</taxon>
        <taxon>Terriglobia</taxon>
        <taxon>Bryobacterales</taxon>
        <taxon>Bryobacteraceae</taxon>
        <taxon>Paludibaculum</taxon>
    </lineage>
</organism>
<evidence type="ECO:0000313" key="11">
    <source>
        <dbReference type="Proteomes" id="UP000593892"/>
    </source>
</evidence>
<dbReference type="InterPro" id="IPR035906">
    <property type="entry name" value="MetI-like_sf"/>
</dbReference>
<gene>
    <name evidence="10" type="ORF">IRI77_13440</name>
</gene>
<evidence type="ECO:0000256" key="5">
    <source>
        <dbReference type="ARBA" id="ARBA00023136"/>
    </source>
</evidence>
<dbReference type="InterPro" id="IPR007210">
    <property type="entry name" value="ABC_Gly_betaine_transp_sub-bd"/>
</dbReference>
<dbReference type="InterPro" id="IPR000515">
    <property type="entry name" value="MetI-like"/>
</dbReference>
<dbReference type="CDD" id="cd06261">
    <property type="entry name" value="TM_PBP2"/>
    <property type="match status" value="1"/>
</dbReference>
<dbReference type="SUPFAM" id="SSF53850">
    <property type="entry name" value="Periplasmic binding protein-like II"/>
    <property type="match status" value="1"/>
</dbReference>
<evidence type="ECO:0000256" key="2">
    <source>
        <dbReference type="ARBA" id="ARBA00022448"/>
    </source>
</evidence>
<dbReference type="Gene3D" id="3.40.190.120">
    <property type="entry name" value="Osmoprotection protein (prox), domain 2"/>
    <property type="match status" value="1"/>
</dbReference>
<feature type="transmembrane region" description="Helical" evidence="8">
    <location>
        <begin position="12"/>
        <end position="39"/>
    </location>
</feature>
<dbReference type="Pfam" id="PF00528">
    <property type="entry name" value="BPD_transp_1"/>
    <property type="match status" value="1"/>
</dbReference>
<evidence type="ECO:0000256" key="4">
    <source>
        <dbReference type="ARBA" id="ARBA00022989"/>
    </source>
</evidence>
<keyword evidence="11" id="KW-1185">Reference proteome</keyword>
<accession>A0A7S7NW45</accession>
<dbReference type="EMBL" id="CP063849">
    <property type="protein sequence ID" value="QOY90903.1"/>
    <property type="molecule type" value="Genomic_DNA"/>
</dbReference>
<protein>
    <submittedName>
        <fullName evidence="10">ABC transporter permease subunit</fullName>
    </submittedName>
</protein>
<dbReference type="KEGG" id="pfer:IRI77_13440"/>
<evidence type="ECO:0000256" key="8">
    <source>
        <dbReference type="RuleBase" id="RU363032"/>
    </source>
</evidence>
<evidence type="ECO:0000256" key="6">
    <source>
        <dbReference type="ARBA" id="ARBA00035642"/>
    </source>
</evidence>
<dbReference type="Proteomes" id="UP000593892">
    <property type="component" value="Chromosome"/>
</dbReference>
<dbReference type="GO" id="GO:0031460">
    <property type="term" value="P:glycine betaine transport"/>
    <property type="evidence" value="ECO:0007669"/>
    <property type="project" value="TreeGrafter"/>
</dbReference>
<dbReference type="SUPFAM" id="SSF161098">
    <property type="entry name" value="MetI-like"/>
    <property type="match status" value="1"/>
</dbReference>
<feature type="domain" description="ABC transmembrane type-1" evidence="9">
    <location>
        <begin position="12"/>
        <end position="197"/>
    </location>
</feature>
<evidence type="ECO:0000256" key="3">
    <source>
        <dbReference type="ARBA" id="ARBA00022692"/>
    </source>
</evidence>
<dbReference type="PANTHER" id="PTHR30177">
    <property type="entry name" value="GLYCINE BETAINE/L-PROLINE TRANSPORT SYSTEM PERMEASE PROTEIN PROW"/>
    <property type="match status" value="1"/>
</dbReference>
<dbReference type="PROSITE" id="PS50928">
    <property type="entry name" value="ABC_TM1"/>
    <property type="match status" value="1"/>
</dbReference>
<dbReference type="CDD" id="cd13607">
    <property type="entry name" value="PBP2_AfProX_like"/>
    <property type="match status" value="1"/>
</dbReference>
<dbReference type="InterPro" id="IPR051204">
    <property type="entry name" value="ABC_transp_perm/SBD"/>
</dbReference>